<evidence type="ECO:0000256" key="1">
    <source>
        <dbReference type="ARBA" id="ARBA00022737"/>
    </source>
</evidence>
<dbReference type="SMART" id="SM00248">
    <property type="entry name" value="ANK"/>
    <property type="match status" value="6"/>
</dbReference>
<organism evidence="4 5">
    <name type="scientific">Aspergillus cavernicola</name>
    <dbReference type="NCBI Taxonomy" id="176166"/>
    <lineage>
        <taxon>Eukaryota</taxon>
        <taxon>Fungi</taxon>
        <taxon>Dikarya</taxon>
        <taxon>Ascomycota</taxon>
        <taxon>Pezizomycotina</taxon>
        <taxon>Eurotiomycetes</taxon>
        <taxon>Eurotiomycetidae</taxon>
        <taxon>Eurotiales</taxon>
        <taxon>Aspergillaceae</taxon>
        <taxon>Aspergillus</taxon>
        <taxon>Aspergillus subgen. Nidulantes</taxon>
    </lineage>
</organism>
<dbReference type="InterPro" id="IPR036770">
    <property type="entry name" value="Ankyrin_rpt-contain_sf"/>
</dbReference>
<dbReference type="PROSITE" id="PS50088">
    <property type="entry name" value="ANK_REPEAT"/>
    <property type="match status" value="4"/>
</dbReference>
<dbReference type="EMBL" id="JBFXLS010000011">
    <property type="protein sequence ID" value="KAL2830886.1"/>
    <property type="molecule type" value="Genomic_DNA"/>
</dbReference>
<dbReference type="PANTHER" id="PTHR24141:SF1">
    <property type="entry name" value="2-5A-DEPENDENT RIBONUCLEASE"/>
    <property type="match status" value="1"/>
</dbReference>
<evidence type="ECO:0000313" key="5">
    <source>
        <dbReference type="Proteomes" id="UP001610335"/>
    </source>
</evidence>
<protein>
    <submittedName>
        <fullName evidence="4">Ankyrin repeat-containing domain protein</fullName>
    </submittedName>
</protein>
<dbReference type="PROSITE" id="PS50297">
    <property type="entry name" value="ANK_REP_REGION"/>
    <property type="match status" value="2"/>
</dbReference>
<dbReference type="Gene3D" id="1.25.40.20">
    <property type="entry name" value="Ankyrin repeat-containing domain"/>
    <property type="match status" value="2"/>
</dbReference>
<feature type="repeat" description="ANK" evidence="3">
    <location>
        <begin position="25"/>
        <end position="57"/>
    </location>
</feature>
<gene>
    <name evidence="4" type="ORF">BDW59DRAFT_158321</name>
</gene>
<keyword evidence="2 3" id="KW-0040">ANK repeat</keyword>
<keyword evidence="5" id="KW-1185">Reference proteome</keyword>
<keyword evidence="1" id="KW-0677">Repeat</keyword>
<dbReference type="Pfam" id="PF00023">
    <property type="entry name" value="Ank"/>
    <property type="match status" value="1"/>
</dbReference>
<dbReference type="Pfam" id="PF12796">
    <property type="entry name" value="Ank_2"/>
    <property type="match status" value="2"/>
</dbReference>
<comment type="caution">
    <text evidence="4">The sequence shown here is derived from an EMBL/GenBank/DDBJ whole genome shotgun (WGS) entry which is preliminary data.</text>
</comment>
<feature type="repeat" description="ANK" evidence="3">
    <location>
        <begin position="58"/>
        <end position="92"/>
    </location>
</feature>
<feature type="repeat" description="ANK" evidence="3">
    <location>
        <begin position="126"/>
        <end position="158"/>
    </location>
</feature>
<dbReference type="PANTHER" id="PTHR24141">
    <property type="entry name" value="2-5A-DEPENDENT RIBONUCLEASE"/>
    <property type="match status" value="1"/>
</dbReference>
<dbReference type="InterPro" id="IPR002110">
    <property type="entry name" value="Ankyrin_rpt"/>
</dbReference>
<dbReference type="Proteomes" id="UP001610335">
    <property type="component" value="Unassembled WGS sequence"/>
</dbReference>
<sequence>MFEDYDYDDYHDYTGFSVPLPMADLRTTYLHQAVEHRDIAKIEECLRSGADINAQDGQCRIPLQVAVGRGSEDESVIQLLLRYGADVTGHKGVHGNALTAAASGSPRIMHMLLDHAFAQKNFNLTSVNHALYAASEVGRVEMIQLLLDQGVSPNATGSMYGCALEAAAHYGSEDAVRALLDAGAEVNFQGGYHGNALQAAARYGRVNLVKILLQAGASVNAPGGVYANALTSAKKRNHPLVVDILLEAGATLVQDNEILPRINR</sequence>
<name>A0ABR4ISX8_9EURO</name>
<evidence type="ECO:0000313" key="4">
    <source>
        <dbReference type="EMBL" id="KAL2830886.1"/>
    </source>
</evidence>
<evidence type="ECO:0000256" key="2">
    <source>
        <dbReference type="ARBA" id="ARBA00023043"/>
    </source>
</evidence>
<evidence type="ECO:0000256" key="3">
    <source>
        <dbReference type="PROSITE-ProRule" id="PRU00023"/>
    </source>
</evidence>
<proteinExistence type="predicted"/>
<feature type="repeat" description="ANK" evidence="3">
    <location>
        <begin position="192"/>
        <end position="224"/>
    </location>
</feature>
<reference evidence="4 5" key="1">
    <citation type="submission" date="2024-07" db="EMBL/GenBank/DDBJ databases">
        <title>Section-level genome sequencing and comparative genomics of Aspergillus sections Usti and Cavernicolus.</title>
        <authorList>
            <consortium name="Lawrence Berkeley National Laboratory"/>
            <person name="Nybo J.L."/>
            <person name="Vesth T.C."/>
            <person name="Theobald S."/>
            <person name="Frisvad J.C."/>
            <person name="Larsen T.O."/>
            <person name="Kjaerboelling I."/>
            <person name="Rothschild-Mancinelli K."/>
            <person name="Lyhne E.K."/>
            <person name="Kogle M.E."/>
            <person name="Barry K."/>
            <person name="Clum A."/>
            <person name="Na H."/>
            <person name="Ledsgaard L."/>
            <person name="Lin J."/>
            <person name="Lipzen A."/>
            <person name="Kuo A."/>
            <person name="Riley R."/>
            <person name="Mondo S."/>
            <person name="LaButti K."/>
            <person name="Haridas S."/>
            <person name="Pangalinan J."/>
            <person name="Salamov A.A."/>
            <person name="Simmons B.A."/>
            <person name="Magnuson J.K."/>
            <person name="Chen J."/>
            <person name="Drula E."/>
            <person name="Henrissat B."/>
            <person name="Wiebenga A."/>
            <person name="Lubbers R.J."/>
            <person name="Gomes A.C."/>
            <person name="Makela M.R."/>
            <person name="Stajich J."/>
            <person name="Grigoriev I.V."/>
            <person name="Mortensen U.H."/>
            <person name="De vries R.P."/>
            <person name="Baker S.E."/>
            <person name="Andersen M.R."/>
        </authorList>
    </citation>
    <scope>NUCLEOTIDE SEQUENCE [LARGE SCALE GENOMIC DNA]</scope>
    <source>
        <strain evidence="4 5">CBS 600.67</strain>
    </source>
</reference>
<accession>A0ABR4ISX8</accession>
<dbReference type="SUPFAM" id="SSF48403">
    <property type="entry name" value="Ankyrin repeat"/>
    <property type="match status" value="1"/>
</dbReference>